<dbReference type="Proteomes" id="UP001141552">
    <property type="component" value="Unassembled WGS sequence"/>
</dbReference>
<evidence type="ECO:0000313" key="3">
    <source>
        <dbReference type="Proteomes" id="UP001141552"/>
    </source>
</evidence>
<dbReference type="GO" id="GO:0016020">
    <property type="term" value="C:membrane"/>
    <property type="evidence" value="ECO:0007669"/>
    <property type="project" value="InterPro"/>
</dbReference>
<evidence type="ECO:0000256" key="1">
    <source>
        <dbReference type="ARBA" id="ARBA00010199"/>
    </source>
</evidence>
<name>A0A9Q0GHA5_9ROSI</name>
<dbReference type="OrthoDB" id="2126698at2759"/>
<dbReference type="InterPro" id="IPR002528">
    <property type="entry name" value="MATE_fam"/>
</dbReference>
<comment type="caution">
    <text evidence="2">The sequence shown here is derived from an EMBL/GenBank/DDBJ whole genome shotgun (WGS) entry which is preliminary data.</text>
</comment>
<comment type="similarity">
    <text evidence="1">Belongs to the multi antimicrobial extrusion (MATE) (TC 2.A.66.1) family.</text>
</comment>
<proteinExistence type="inferred from homology"/>
<reference evidence="2" key="1">
    <citation type="submission" date="2022-02" db="EMBL/GenBank/DDBJ databases">
        <authorList>
            <person name="Henning P.M."/>
            <person name="McCubbin A.G."/>
            <person name="Shore J.S."/>
        </authorList>
    </citation>
    <scope>NUCLEOTIDE SEQUENCE</scope>
    <source>
        <strain evidence="2">F60SS</strain>
        <tissue evidence="2">Leaves</tissue>
    </source>
</reference>
<sequence>MKIKISGIVSKKCKMLRYLAAPTVFTSLCQYSFGAITQVFSGHVVILELASVSVENSVIAGFSFGVMLAMGSVLETLCGQALFPDLQLGMPHALFPKPQCFAFQFLILPV</sequence>
<dbReference type="AlphaFoldDB" id="A0A9Q0GHA5"/>
<dbReference type="EMBL" id="JAKUCV010000397">
    <property type="protein sequence ID" value="KAJ4850233.1"/>
    <property type="molecule type" value="Genomic_DNA"/>
</dbReference>
<protein>
    <submittedName>
        <fullName evidence="2">Protein DETOXIFICATION 29</fullName>
    </submittedName>
</protein>
<reference evidence="2" key="2">
    <citation type="journal article" date="2023" name="Plants (Basel)">
        <title>Annotation of the Turnera subulata (Passifloraceae) Draft Genome Reveals the S-Locus Evolved after the Divergence of Turneroideae from Passifloroideae in a Stepwise Manner.</title>
        <authorList>
            <person name="Henning P.M."/>
            <person name="Roalson E.H."/>
            <person name="Mir W."/>
            <person name="McCubbin A.G."/>
            <person name="Shore J.S."/>
        </authorList>
    </citation>
    <scope>NUCLEOTIDE SEQUENCE</scope>
    <source>
        <strain evidence="2">F60SS</strain>
    </source>
</reference>
<dbReference type="Pfam" id="PF01554">
    <property type="entry name" value="MatE"/>
    <property type="match status" value="1"/>
</dbReference>
<dbReference type="PANTHER" id="PTHR11206">
    <property type="entry name" value="MULTIDRUG RESISTANCE PROTEIN"/>
    <property type="match status" value="1"/>
</dbReference>
<organism evidence="2 3">
    <name type="scientific">Turnera subulata</name>
    <dbReference type="NCBI Taxonomy" id="218843"/>
    <lineage>
        <taxon>Eukaryota</taxon>
        <taxon>Viridiplantae</taxon>
        <taxon>Streptophyta</taxon>
        <taxon>Embryophyta</taxon>
        <taxon>Tracheophyta</taxon>
        <taxon>Spermatophyta</taxon>
        <taxon>Magnoliopsida</taxon>
        <taxon>eudicotyledons</taxon>
        <taxon>Gunneridae</taxon>
        <taxon>Pentapetalae</taxon>
        <taxon>rosids</taxon>
        <taxon>fabids</taxon>
        <taxon>Malpighiales</taxon>
        <taxon>Passifloraceae</taxon>
        <taxon>Turnera</taxon>
    </lineage>
</organism>
<accession>A0A9Q0GHA5</accession>
<dbReference type="GO" id="GO:0015297">
    <property type="term" value="F:antiporter activity"/>
    <property type="evidence" value="ECO:0007669"/>
    <property type="project" value="InterPro"/>
</dbReference>
<gene>
    <name evidence="2" type="primary">DTX29_1</name>
    <name evidence="2" type="ORF">Tsubulata_008161</name>
</gene>
<keyword evidence="3" id="KW-1185">Reference proteome</keyword>
<evidence type="ECO:0000313" key="2">
    <source>
        <dbReference type="EMBL" id="KAJ4850233.1"/>
    </source>
</evidence>
<dbReference type="GO" id="GO:0042910">
    <property type="term" value="F:xenobiotic transmembrane transporter activity"/>
    <property type="evidence" value="ECO:0007669"/>
    <property type="project" value="InterPro"/>
</dbReference>